<evidence type="ECO:0000313" key="3">
    <source>
        <dbReference type="Proteomes" id="UP001066276"/>
    </source>
</evidence>
<feature type="region of interest" description="Disordered" evidence="1">
    <location>
        <begin position="1"/>
        <end position="24"/>
    </location>
</feature>
<accession>A0AAV7UW59</accession>
<protein>
    <submittedName>
        <fullName evidence="2">Uncharacterized protein</fullName>
    </submittedName>
</protein>
<reference evidence="2" key="1">
    <citation type="journal article" date="2022" name="bioRxiv">
        <title>Sequencing and chromosome-scale assembly of the giantPleurodeles waltlgenome.</title>
        <authorList>
            <person name="Brown T."/>
            <person name="Elewa A."/>
            <person name="Iarovenko S."/>
            <person name="Subramanian E."/>
            <person name="Araus A.J."/>
            <person name="Petzold A."/>
            <person name="Susuki M."/>
            <person name="Suzuki K.-i.T."/>
            <person name="Hayashi T."/>
            <person name="Toyoda A."/>
            <person name="Oliveira C."/>
            <person name="Osipova E."/>
            <person name="Leigh N.D."/>
            <person name="Simon A."/>
            <person name="Yun M.H."/>
        </authorList>
    </citation>
    <scope>NUCLEOTIDE SEQUENCE</scope>
    <source>
        <strain evidence="2">20211129_DDA</strain>
        <tissue evidence="2">Liver</tissue>
    </source>
</reference>
<sequence>MSLPARPTRVEERAIPPVGRSEQTGTCSLQCSVRRTRLAAGGGGCGRTEERVFRRGSGDRNYKAMTSSGFPNGAVLANVVNILIVLL</sequence>
<comment type="caution">
    <text evidence="2">The sequence shown here is derived from an EMBL/GenBank/DDBJ whole genome shotgun (WGS) entry which is preliminary data.</text>
</comment>
<gene>
    <name evidence="2" type="ORF">NDU88_002428</name>
</gene>
<evidence type="ECO:0000313" key="2">
    <source>
        <dbReference type="EMBL" id="KAJ1193123.1"/>
    </source>
</evidence>
<organism evidence="2 3">
    <name type="scientific">Pleurodeles waltl</name>
    <name type="common">Iberian ribbed newt</name>
    <dbReference type="NCBI Taxonomy" id="8319"/>
    <lineage>
        <taxon>Eukaryota</taxon>
        <taxon>Metazoa</taxon>
        <taxon>Chordata</taxon>
        <taxon>Craniata</taxon>
        <taxon>Vertebrata</taxon>
        <taxon>Euteleostomi</taxon>
        <taxon>Amphibia</taxon>
        <taxon>Batrachia</taxon>
        <taxon>Caudata</taxon>
        <taxon>Salamandroidea</taxon>
        <taxon>Salamandridae</taxon>
        <taxon>Pleurodelinae</taxon>
        <taxon>Pleurodeles</taxon>
    </lineage>
</organism>
<dbReference type="EMBL" id="JANPWB010000004">
    <property type="protein sequence ID" value="KAJ1193123.1"/>
    <property type="molecule type" value="Genomic_DNA"/>
</dbReference>
<name>A0AAV7UW59_PLEWA</name>
<keyword evidence="3" id="KW-1185">Reference proteome</keyword>
<evidence type="ECO:0000256" key="1">
    <source>
        <dbReference type="SAM" id="MobiDB-lite"/>
    </source>
</evidence>
<dbReference type="Proteomes" id="UP001066276">
    <property type="component" value="Chromosome 2_2"/>
</dbReference>
<dbReference type="AlphaFoldDB" id="A0AAV7UW59"/>
<proteinExistence type="predicted"/>